<accession>A0AAV4ER77</accession>
<dbReference type="EMBL" id="BMAT01000268">
    <property type="protein sequence ID" value="GFR63041.1"/>
    <property type="molecule type" value="Genomic_DNA"/>
</dbReference>
<dbReference type="PROSITE" id="PS50958">
    <property type="entry name" value="SMB_2"/>
    <property type="match status" value="1"/>
</dbReference>
<name>A0AAV4ER77_9GAST</name>
<reference evidence="4 5" key="1">
    <citation type="journal article" date="2021" name="Elife">
        <title>Chloroplast acquisition without the gene transfer in kleptoplastic sea slugs, Plakobranchus ocellatus.</title>
        <authorList>
            <person name="Maeda T."/>
            <person name="Takahashi S."/>
            <person name="Yoshida T."/>
            <person name="Shimamura S."/>
            <person name="Takaki Y."/>
            <person name="Nagai Y."/>
            <person name="Toyoda A."/>
            <person name="Suzuki Y."/>
            <person name="Arimoto A."/>
            <person name="Ishii H."/>
            <person name="Satoh N."/>
            <person name="Nishiyama T."/>
            <person name="Hasebe M."/>
            <person name="Maruyama T."/>
            <person name="Minagawa J."/>
            <person name="Obokata J."/>
            <person name="Shigenobu S."/>
        </authorList>
    </citation>
    <scope>NUCLEOTIDE SEQUENCE [LARGE SCALE GENOMIC DNA]</scope>
</reference>
<evidence type="ECO:0000313" key="4">
    <source>
        <dbReference type="EMBL" id="GFR63041.1"/>
    </source>
</evidence>
<gene>
    <name evidence="4" type="ORF">ElyMa_000145900</name>
</gene>
<evidence type="ECO:0000256" key="1">
    <source>
        <dbReference type="ARBA" id="ARBA00023157"/>
    </source>
</evidence>
<feature type="domain" description="SMB" evidence="3">
    <location>
        <begin position="187"/>
        <end position="238"/>
    </location>
</feature>
<proteinExistence type="predicted"/>
<keyword evidence="5" id="KW-1185">Reference proteome</keyword>
<dbReference type="InterPro" id="IPR036024">
    <property type="entry name" value="Somatomedin_B-like_dom_sf"/>
</dbReference>
<evidence type="ECO:0000313" key="5">
    <source>
        <dbReference type="Proteomes" id="UP000762676"/>
    </source>
</evidence>
<evidence type="ECO:0000259" key="3">
    <source>
        <dbReference type="PROSITE" id="PS50958"/>
    </source>
</evidence>
<feature type="region of interest" description="Disordered" evidence="2">
    <location>
        <begin position="93"/>
        <end position="136"/>
    </location>
</feature>
<comment type="caution">
    <text evidence="4">The sequence shown here is derived from an EMBL/GenBank/DDBJ whole genome shotgun (WGS) entry which is preliminary data.</text>
</comment>
<protein>
    <recommendedName>
        <fullName evidence="3">SMB domain-containing protein</fullName>
    </recommendedName>
</protein>
<dbReference type="AlphaFoldDB" id="A0AAV4ER77"/>
<dbReference type="Proteomes" id="UP000762676">
    <property type="component" value="Unassembled WGS sequence"/>
</dbReference>
<evidence type="ECO:0000256" key="2">
    <source>
        <dbReference type="SAM" id="MobiDB-lite"/>
    </source>
</evidence>
<organism evidence="4 5">
    <name type="scientific">Elysia marginata</name>
    <dbReference type="NCBI Taxonomy" id="1093978"/>
    <lineage>
        <taxon>Eukaryota</taxon>
        <taxon>Metazoa</taxon>
        <taxon>Spiralia</taxon>
        <taxon>Lophotrochozoa</taxon>
        <taxon>Mollusca</taxon>
        <taxon>Gastropoda</taxon>
        <taxon>Heterobranchia</taxon>
        <taxon>Euthyneura</taxon>
        <taxon>Panpulmonata</taxon>
        <taxon>Sacoglossa</taxon>
        <taxon>Placobranchoidea</taxon>
        <taxon>Plakobranchidae</taxon>
        <taxon>Elysia</taxon>
    </lineage>
</organism>
<dbReference type="InterPro" id="IPR001212">
    <property type="entry name" value="Somatomedin_B_dom"/>
</dbReference>
<dbReference type="SUPFAM" id="SSF90188">
    <property type="entry name" value="Somatomedin B domain"/>
    <property type="match status" value="1"/>
</dbReference>
<keyword evidence="1" id="KW-1015">Disulfide bond</keyword>
<dbReference type="Gene3D" id="4.10.410.20">
    <property type="match status" value="1"/>
</dbReference>
<dbReference type="Pfam" id="PF01033">
    <property type="entry name" value="Somatomedin_B"/>
    <property type="match status" value="1"/>
</dbReference>
<sequence>MVRKRKVLQGTVLSFIFLINWSLRRYITDAAFVEKETTSKCNILFPNNCSSATSFSKNTSNSFGELSDASRKLENSPPKSPHAKFLTLLPKTRISNPLSPPRRSVVASGFPNASNDRTRLADPPIGDTDGRNLLSLSDERDNANRLLPTSELDTSASFSKSHGEINSSFRSEVQSLHEICSAVQQVGGDSCAGRCGSNPQKMLHIDLVTCGCDSRCRLYGDCCDDVATFCSSHLLEDQVKFPPSVPVKFVCFDFSKAIQTCGFDDIGFTTASSIQSTLSTQSFSTTPDGQGTFPNKRPSLEWRSEDVSKIGTKLYNILINPFLFVDESQRLLFEFEHRHDLTGCASAVSNITYIPKIIYILCDSAVFTMLRLTSMLPDCQHFQKISIPSSSRRFCCSTHSIICDGNRSFDPTAACQKFNSSDAYFWTGPRKNCIIRSVCRDRNQPPLEQSNKLVVATITLAENRFIRIDFAGLIIENSYKCSDTRFKVDLCVLDGCLSGAFLLVKPPPNIEQTRKKDNEERRRCLMPKGATVKFLGVKPSSISTSDMEPFSCECLGAFVAFGNLKIWRSVRLSGGICRIVLYKHSNKRETKTLNLTLHDSYRTENNRRRELYRFPELEQHYVKAFRSCLGSFNNSEYASRPVLICFILDPNYHELQSEPEVHAWGLDSSVGSGFAPWPRGRGFETQPSTVRAPTGWVGVSTM</sequence>